<dbReference type="EMBL" id="CP002696">
    <property type="protein sequence ID" value="AEE16984.1"/>
    <property type="molecule type" value="Genomic_DNA"/>
</dbReference>
<proteinExistence type="predicted"/>
<evidence type="ECO:0000313" key="4">
    <source>
        <dbReference type="EMBL" id="AEE16984.1"/>
    </source>
</evidence>
<protein>
    <submittedName>
        <fullName evidence="4">NADH:flavin oxidoreductase/NADH oxidase</fullName>
    </submittedName>
</protein>
<dbReference type="eggNOG" id="COG1902">
    <property type="taxonomic scope" value="Bacteria"/>
</dbReference>
<keyword evidence="5" id="KW-1185">Reference proteome</keyword>
<dbReference type="InterPro" id="IPR013785">
    <property type="entry name" value="Aldolase_TIM"/>
</dbReference>
<organism evidence="4 5">
    <name type="scientific">Treponema brennaborense (strain DSM 12168 / CIP 105900 / DD5/3)</name>
    <dbReference type="NCBI Taxonomy" id="906968"/>
    <lineage>
        <taxon>Bacteria</taxon>
        <taxon>Pseudomonadati</taxon>
        <taxon>Spirochaetota</taxon>
        <taxon>Spirochaetia</taxon>
        <taxon>Spirochaetales</taxon>
        <taxon>Treponemataceae</taxon>
        <taxon>Treponema</taxon>
    </lineage>
</organism>
<dbReference type="PANTHER" id="PTHR43656">
    <property type="entry name" value="BINDING OXIDOREDUCTASE, PUTATIVE (AFU_ORTHOLOGUE AFUA_2G08260)-RELATED"/>
    <property type="match status" value="1"/>
</dbReference>
<evidence type="ECO:0000313" key="5">
    <source>
        <dbReference type="Proteomes" id="UP000006546"/>
    </source>
</evidence>
<dbReference type="HOGENOM" id="CLU_051501_0_0_12"/>
<dbReference type="OrthoDB" id="9772736at2"/>
<dbReference type="GO" id="GO:0016491">
    <property type="term" value="F:oxidoreductase activity"/>
    <property type="evidence" value="ECO:0007669"/>
    <property type="project" value="UniProtKB-KW"/>
</dbReference>
<dbReference type="Gene3D" id="3.20.20.70">
    <property type="entry name" value="Aldolase class I"/>
    <property type="match status" value="1"/>
</dbReference>
<dbReference type="GO" id="GO:0010181">
    <property type="term" value="F:FMN binding"/>
    <property type="evidence" value="ECO:0007669"/>
    <property type="project" value="InterPro"/>
</dbReference>
<name>F4LPC2_TREBD</name>
<keyword evidence="2" id="KW-0560">Oxidoreductase</keyword>
<dbReference type="SUPFAM" id="SSF51395">
    <property type="entry name" value="FMN-linked oxidoreductases"/>
    <property type="match status" value="1"/>
</dbReference>
<dbReference type="Pfam" id="PF00724">
    <property type="entry name" value="Oxidored_FMN"/>
    <property type="match status" value="1"/>
</dbReference>
<evidence type="ECO:0000256" key="1">
    <source>
        <dbReference type="ARBA" id="ARBA00022630"/>
    </source>
</evidence>
<dbReference type="PANTHER" id="PTHR43656:SF2">
    <property type="entry name" value="BINDING OXIDOREDUCTASE, PUTATIVE (AFU_ORTHOLOGUE AFUA_2G08260)-RELATED"/>
    <property type="match status" value="1"/>
</dbReference>
<keyword evidence="1" id="KW-0285">Flavoprotein</keyword>
<sequence>MPHHPFNYTSLSDLKHDIAVRKLAIDLDTDFSVFSRRVPIGHTAAPNAIASLPMEGCDSNPDGSPSESVFRRYRRIARGGAGLIWAEANAVVPEGKANELQLMITDKNWQSFQKLIGEIHASAAQAFSGENLAKTHRPVVILQLTHSGRYARPHGHTPAPLVPQRDPLLDPVSGVISDAAIVSDEYLDKLTDRYVKSALLAKKAGFDGVDIKACHRYLVSELLAAHTRAGPYGGDFSNRSRFLLQTIKAVKAAAGNDFIIASRFNVFDAHPYPYGFGIQKDDCMQFDSTEPLRLVQEMIRAGVQLISNSEGNPYYRYPQITRPFDTSSQGIPVPEEHQLKSIERLFDFTRQIQNAARSVPVVGNGYSWLRQFLPYAGAANLKSGSCSFMGLGREMFAYPQAPRDIIERGALDAAQCCITCSCCTQIMRDHGKTGCVIKDKEIYGPMYKKYRIEAENRRKQKD</sequence>
<evidence type="ECO:0000256" key="2">
    <source>
        <dbReference type="ARBA" id="ARBA00023002"/>
    </source>
</evidence>
<dbReference type="STRING" id="906968.Trebr_1561"/>
<dbReference type="KEGG" id="tbe:Trebr_1561"/>
<accession>F4LPC2</accession>
<dbReference type="Proteomes" id="UP000006546">
    <property type="component" value="Chromosome"/>
</dbReference>
<dbReference type="AlphaFoldDB" id="F4LPC2"/>
<gene>
    <name evidence="4" type="ordered locus">Trebr_1561</name>
</gene>
<reference evidence="5" key="1">
    <citation type="submission" date="2011-04" db="EMBL/GenBank/DDBJ databases">
        <title>The complete genome of Treponema brennaborense DSM 12168.</title>
        <authorList>
            <person name="Lucas S."/>
            <person name="Han J."/>
            <person name="Lapidus A."/>
            <person name="Bruce D."/>
            <person name="Goodwin L."/>
            <person name="Pitluck S."/>
            <person name="Peters L."/>
            <person name="Kyrpides N."/>
            <person name="Mavromatis K."/>
            <person name="Ivanova N."/>
            <person name="Mikhailova N."/>
            <person name="Pagani I."/>
            <person name="Teshima H."/>
            <person name="Detter J.C."/>
            <person name="Tapia R."/>
            <person name="Han C."/>
            <person name="Land M."/>
            <person name="Hauser L."/>
            <person name="Markowitz V."/>
            <person name="Cheng J.-F."/>
            <person name="Hugenholtz P."/>
            <person name="Woyke T."/>
            <person name="Wu D."/>
            <person name="Gronow S."/>
            <person name="Wellnitz S."/>
            <person name="Brambilla E."/>
            <person name="Klenk H.-P."/>
            <person name="Eisen J.A."/>
        </authorList>
    </citation>
    <scope>NUCLEOTIDE SEQUENCE [LARGE SCALE GENOMIC DNA]</scope>
    <source>
        <strain evidence="5">DSM 12168 / CIP 105900 / DD5/3</strain>
    </source>
</reference>
<evidence type="ECO:0000259" key="3">
    <source>
        <dbReference type="Pfam" id="PF00724"/>
    </source>
</evidence>
<dbReference type="InterPro" id="IPR001155">
    <property type="entry name" value="OxRdtase_FMN_N"/>
</dbReference>
<dbReference type="RefSeq" id="WP_013758689.1">
    <property type="nucleotide sequence ID" value="NC_015500.1"/>
</dbReference>
<feature type="domain" description="NADH:flavin oxidoreductase/NADH oxidase N-terminal" evidence="3">
    <location>
        <begin position="40"/>
        <end position="268"/>
    </location>
</feature>
<dbReference type="InterPro" id="IPR051799">
    <property type="entry name" value="NADH_flavin_oxidoreductase"/>
</dbReference>